<dbReference type="Pfam" id="PF02358">
    <property type="entry name" value="Trehalose_PPase"/>
    <property type="match status" value="1"/>
</dbReference>
<reference evidence="5 6" key="1">
    <citation type="submission" date="2021-06" db="EMBL/GenBank/DDBJ databases">
        <title>Falsochrobactrum tianjin sp.nov., a new petroleum-degrading bacteria isolated from oily soils.</title>
        <authorList>
            <person name="Chen G."/>
            <person name="Chen H."/>
            <person name="Tian J."/>
            <person name="Qing J."/>
            <person name="Zhong L."/>
            <person name="Ma W."/>
            <person name="Song Y."/>
            <person name="Cui X."/>
            <person name="Yan B."/>
        </authorList>
    </citation>
    <scope>NUCLEOTIDE SEQUENCE [LARGE SCALE GENOMIC DNA]</scope>
    <source>
        <strain evidence="5 6">TDYN1</strain>
    </source>
</reference>
<dbReference type="GO" id="GO:0005992">
    <property type="term" value="P:trehalose biosynthetic process"/>
    <property type="evidence" value="ECO:0007669"/>
    <property type="project" value="InterPro"/>
</dbReference>
<dbReference type="GO" id="GO:0004805">
    <property type="term" value="F:trehalose-phosphatase activity"/>
    <property type="evidence" value="ECO:0007669"/>
    <property type="project" value="UniProtKB-EC"/>
</dbReference>
<dbReference type="InterPro" id="IPR006379">
    <property type="entry name" value="HAD-SF_hydro_IIB"/>
</dbReference>
<dbReference type="EC" id="3.1.3.12" evidence="4"/>
<dbReference type="PANTHER" id="PTHR43768">
    <property type="entry name" value="TREHALOSE 6-PHOSPHATE PHOSPHATASE"/>
    <property type="match status" value="1"/>
</dbReference>
<evidence type="ECO:0000256" key="1">
    <source>
        <dbReference type="ARBA" id="ARBA00005199"/>
    </source>
</evidence>
<dbReference type="AlphaFoldDB" id="A0A949PLB9"/>
<evidence type="ECO:0000313" key="5">
    <source>
        <dbReference type="EMBL" id="MBV2143376.1"/>
    </source>
</evidence>
<evidence type="ECO:0000256" key="4">
    <source>
        <dbReference type="RuleBase" id="RU361117"/>
    </source>
</evidence>
<organism evidence="5 6">
    <name type="scientific">Falsochrobactrum tianjinense</name>
    <dbReference type="NCBI Taxonomy" id="2706015"/>
    <lineage>
        <taxon>Bacteria</taxon>
        <taxon>Pseudomonadati</taxon>
        <taxon>Pseudomonadota</taxon>
        <taxon>Alphaproteobacteria</taxon>
        <taxon>Hyphomicrobiales</taxon>
        <taxon>Brucellaceae</taxon>
        <taxon>Falsochrobactrum</taxon>
    </lineage>
</organism>
<comment type="caution">
    <text evidence="5">The sequence shown here is derived from an EMBL/GenBank/DDBJ whole genome shotgun (WGS) entry which is preliminary data.</text>
</comment>
<keyword evidence="4" id="KW-0479">Metal-binding</keyword>
<dbReference type="GO" id="GO:0046872">
    <property type="term" value="F:metal ion binding"/>
    <property type="evidence" value="ECO:0007669"/>
    <property type="project" value="UniProtKB-KW"/>
</dbReference>
<keyword evidence="3 4" id="KW-0378">Hydrolase</keyword>
<evidence type="ECO:0000313" key="6">
    <source>
        <dbReference type="Proteomes" id="UP000752297"/>
    </source>
</evidence>
<comment type="pathway">
    <text evidence="1 4">Glycan biosynthesis; trehalose biosynthesis.</text>
</comment>
<dbReference type="InterPro" id="IPR003337">
    <property type="entry name" value="Trehalose_PPase"/>
</dbReference>
<sequence>MRSAENIAPIDFSDLAQWSFFFDLDGTLLDIAPSPDGVTPAEGLQSALEKLDQCTSGALAIVSGRSVDFVDRLFPGYRFSVAGLHGAQVRQASATGGCSNPSAMTLPEGFHRGREFAKQAAVDLPGVFFENKGGAFALHYRMAPEREADVRRIMRVADSLATPGYALQEGKFVIELKPSGSDKGMAVRKFMDAEPFRGRRPFAAGDDFTDETMFAAVNEMGGLSLRVGSPLEIVRNGTRTEALAQMASPEILRRWIRRLTE</sequence>
<proteinExistence type="inferred from homology"/>
<comment type="catalytic activity">
    <reaction evidence="4">
        <text>alpha,alpha-trehalose 6-phosphate + H2O = alpha,alpha-trehalose + phosphate</text>
        <dbReference type="Rhea" id="RHEA:23420"/>
        <dbReference type="ChEBI" id="CHEBI:15377"/>
        <dbReference type="ChEBI" id="CHEBI:16551"/>
        <dbReference type="ChEBI" id="CHEBI:43474"/>
        <dbReference type="ChEBI" id="CHEBI:58429"/>
        <dbReference type="EC" id="3.1.3.12"/>
    </reaction>
</comment>
<dbReference type="EMBL" id="JAHRVA010000002">
    <property type="protein sequence ID" value="MBV2143376.1"/>
    <property type="molecule type" value="Genomic_DNA"/>
</dbReference>
<keyword evidence="6" id="KW-1185">Reference proteome</keyword>
<comment type="similarity">
    <text evidence="2 4">Belongs to the trehalose phosphatase family.</text>
</comment>
<protein>
    <recommendedName>
        <fullName evidence="4">Trehalose 6-phosphate phosphatase</fullName>
        <ecNumber evidence="4">3.1.3.12</ecNumber>
    </recommendedName>
</protein>
<dbReference type="CDD" id="cd01627">
    <property type="entry name" value="HAD_TPP"/>
    <property type="match status" value="1"/>
</dbReference>
<name>A0A949PLB9_9HYPH</name>
<dbReference type="Proteomes" id="UP000752297">
    <property type="component" value="Unassembled WGS sequence"/>
</dbReference>
<comment type="function">
    <text evidence="4">Removes the phosphate from trehalose 6-phosphate to produce free trehalose.</text>
</comment>
<accession>A0A949PLB9</accession>
<evidence type="ECO:0000256" key="2">
    <source>
        <dbReference type="ARBA" id="ARBA00008770"/>
    </source>
</evidence>
<keyword evidence="4" id="KW-0460">Magnesium</keyword>
<dbReference type="InterPro" id="IPR044651">
    <property type="entry name" value="OTSB-like"/>
</dbReference>
<dbReference type="RefSeq" id="WP_217677349.1">
    <property type="nucleotide sequence ID" value="NZ_JAHRVA010000002.1"/>
</dbReference>
<dbReference type="NCBIfam" id="TIGR00685">
    <property type="entry name" value="T6PP"/>
    <property type="match status" value="1"/>
</dbReference>
<comment type="cofactor">
    <cofactor evidence="4">
        <name>Mg(2+)</name>
        <dbReference type="ChEBI" id="CHEBI:18420"/>
    </cofactor>
</comment>
<dbReference type="NCBIfam" id="TIGR01484">
    <property type="entry name" value="HAD-SF-IIB"/>
    <property type="match status" value="1"/>
</dbReference>
<evidence type="ECO:0000256" key="3">
    <source>
        <dbReference type="ARBA" id="ARBA00022801"/>
    </source>
</evidence>
<gene>
    <name evidence="5" type="primary">otsB</name>
    <name evidence="5" type="ORF">KUG47_07680</name>
</gene>
<dbReference type="PANTHER" id="PTHR43768:SF3">
    <property type="entry name" value="TREHALOSE 6-PHOSPHATE PHOSPHATASE"/>
    <property type="match status" value="1"/>
</dbReference>